<dbReference type="InterPro" id="IPR000073">
    <property type="entry name" value="AB_hydrolase_1"/>
</dbReference>
<dbReference type="EMBL" id="LWBS01000035">
    <property type="protein sequence ID" value="OAP96631.1"/>
    <property type="molecule type" value="Genomic_DNA"/>
</dbReference>
<reference evidence="2" key="1">
    <citation type="submission" date="2016-04" db="EMBL/GenBank/DDBJ databases">
        <title>Fast-growing isolate from the root nodules of Vavilovia formosa.</title>
        <authorList>
            <person name="Kimeklis A."/>
            <person name="Safronova V."/>
            <person name="Belimov A."/>
            <person name="Andronov E."/>
        </authorList>
    </citation>
    <scope>NUCLEOTIDE SEQUENCE [LARGE SCALE GENOMIC DNA]</scope>
    <source>
        <strain evidence="2">Vaf-46</strain>
    </source>
</reference>
<dbReference type="SUPFAM" id="SSF53474">
    <property type="entry name" value="alpha/beta-Hydrolases"/>
    <property type="match status" value="1"/>
</dbReference>
<dbReference type="PRINTS" id="PR00412">
    <property type="entry name" value="EPOXHYDRLASE"/>
</dbReference>
<dbReference type="GO" id="GO:0016020">
    <property type="term" value="C:membrane"/>
    <property type="evidence" value="ECO:0007669"/>
    <property type="project" value="TreeGrafter"/>
</dbReference>
<keyword evidence="2" id="KW-0378">Hydrolase</keyword>
<dbReference type="InterPro" id="IPR050266">
    <property type="entry name" value="AB_hydrolase_sf"/>
</dbReference>
<evidence type="ECO:0000259" key="1">
    <source>
        <dbReference type="Pfam" id="PF00561"/>
    </source>
</evidence>
<feature type="domain" description="AB hydrolase-1" evidence="1">
    <location>
        <begin position="26"/>
        <end position="240"/>
    </location>
</feature>
<dbReference type="AlphaFoldDB" id="A0A179BZI9"/>
<protein>
    <submittedName>
        <fullName evidence="2">Alpha/beta hydrolase</fullName>
    </submittedName>
</protein>
<name>A0A179BZI9_RHILE</name>
<dbReference type="GO" id="GO:0046464">
    <property type="term" value="P:acylglycerol catabolic process"/>
    <property type="evidence" value="ECO:0007669"/>
    <property type="project" value="TreeGrafter"/>
</dbReference>
<gene>
    <name evidence="2" type="ORF">A4U53_37830</name>
</gene>
<dbReference type="Pfam" id="PF00561">
    <property type="entry name" value="Abhydrolase_1"/>
    <property type="match status" value="1"/>
</dbReference>
<proteinExistence type="predicted"/>
<dbReference type="PRINTS" id="PR00111">
    <property type="entry name" value="ABHYDROLASE"/>
</dbReference>
<dbReference type="InterPro" id="IPR000639">
    <property type="entry name" value="Epox_hydrolase-like"/>
</dbReference>
<comment type="caution">
    <text evidence="2">The sequence shown here is derived from an EMBL/GenBank/DDBJ whole genome shotgun (WGS) entry which is preliminary data.</text>
</comment>
<dbReference type="Gene3D" id="3.40.50.1820">
    <property type="entry name" value="alpha/beta hydrolase"/>
    <property type="match status" value="1"/>
</dbReference>
<organism evidence="2">
    <name type="scientific">Rhizobium leguminosarum</name>
    <dbReference type="NCBI Taxonomy" id="384"/>
    <lineage>
        <taxon>Bacteria</taxon>
        <taxon>Pseudomonadati</taxon>
        <taxon>Pseudomonadota</taxon>
        <taxon>Alphaproteobacteria</taxon>
        <taxon>Hyphomicrobiales</taxon>
        <taxon>Rhizobiaceae</taxon>
        <taxon>Rhizobium/Agrobacterium group</taxon>
        <taxon>Rhizobium</taxon>
    </lineage>
</organism>
<dbReference type="GO" id="GO:0047372">
    <property type="term" value="F:monoacylglycerol lipase activity"/>
    <property type="evidence" value="ECO:0007669"/>
    <property type="project" value="TreeGrafter"/>
</dbReference>
<dbReference type="PANTHER" id="PTHR43798">
    <property type="entry name" value="MONOACYLGLYCEROL LIPASE"/>
    <property type="match status" value="1"/>
</dbReference>
<dbReference type="InterPro" id="IPR029058">
    <property type="entry name" value="AB_hydrolase_fold"/>
</dbReference>
<evidence type="ECO:0000313" key="2">
    <source>
        <dbReference type="EMBL" id="OAP96631.1"/>
    </source>
</evidence>
<dbReference type="PANTHER" id="PTHR43798:SF33">
    <property type="entry name" value="HYDROLASE, PUTATIVE (AFU_ORTHOLOGUE AFUA_2G14860)-RELATED"/>
    <property type="match status" value="1"/>
</dbReference>
<sequence>MPNHSQAQTISVSGGSIFTTIAGSGPPVLLLHGFPETHLMWRDVAPLLASEFTVICADLRGYGASTCPPSTPDHLPYSKRVMAAEMVELMAKLSFREFMVAGHDRGGRVAYRMALDHPAAIRKLAVLDIVPTSAVWDRADDRFVLAFWPWLLLAQAEPLPERLIGSAPDAVVHEALTGWGSYAAVFPPEIREAYVEALGSADHVHAICEEYRAAASVDRQHDRQDQISGHRIHCPLMPLWSGTGALAAWYTNEGGPLALWRQLADNVVGHPMPGGHFFPEEYPTETAKVLAQFFSDAASSSR</sequence>
<accession>A0A179BZI9</accession>